<protein>
    <submittedName>
        <fullName evidence="1">Uncharacterized protein</fullName>
    </submittedName>
</protein>
<evidence type="ECO:0000313" key="1">
    <source>
        <dbReference type="EMBL" id="CAB4134620.1"/>
    </source>
</evidence>
<name>A0A6J5LNI5_9CAUD</name>
<accession>A0A6J5LNI5</accession>
<gene>
    <name evidence="1" type="ORF">UFOVP280_40</name>
</gene>
<proteinExistence type="predicted"/>
<organism evidence="1">
    <name type="scientific">uncultured Caudovirales phage</name>
    <dbReference type="NCBI Taxonomy" id="2100421"/>
    <lineage>
        <taxon>Viruses</taxon>
        <taxon>Duplodnaviria</taxon>
        <taxon>Heunggongvirae</taxon>
        <taxon>Uroviricota</taxon>
        <taxon>Caudoviricetes</taxon>
        <taxon>Peduoviridae</taxon>
        <taxon>Maltschvirus</taxon>
        <taxon>Maltschvirus maltsch</taxon>
    </lineage>
</organism>
<sequence>MRPPFFFNFKNINKMACATLQEILKGCDPNSGGIYTLLINQQDNIGDVVTLETGTNWEVTSIPHTEPFVAMEFKRNTGNFTEEGAIDLVNGSSYVTQTINLMFHRRDQEKSKAIKILGAGQQYLTAVVGDANGKYWYFPFLQVSAYGEGSGTARADGSKYSLVLLAENTDLAYEVDPTIIAGLTA</sequence>
<dbReference type="EMBL" id="LR796288">
    <property type="protein sequence ID" value="CAB4134620.1"/>
    <property type="molecule type" value="Genomic_DNA"/>
</dbReference>
<reference evidence="1" key="1">
    <citation type="submission" date="2020-04" db="EMBL/GenBank/DDBJ databases">
        <authorList>
            <person name="Chiriac C."/>
            <person name="Salcher M."/>
            <person name="Ghai R."/>
            <person name="Kavagutti S V."/>
        </authorList>
    </citation>
    <scope>NUCLEOTIDE SEQUENCE</scope>
</reference>